<sequence>MFKGLTAPKYSCICSIFCHWFC</sequence>
<reference evidence="1" key="2">
    <citation type="journal article" date="2015" name="Fish Shellfish Immunol.">
        <title>Early steps in the European eel (Anguilla anguilla)-Vibrio vulnificus interaction in the gills: Role of the RtxA13 toxin.</title>
        <authorList>
            <person name="Callol A."/>
            <person name="Pajuelo D."/>
            <person name="Ebbesson L."/>
            <person name="Teles M."/>
            <person name="MacKenzie S."/>
            <person name="Amaro C."/>
        </authorList>
    </citation>
    <scope>NUCLEOTIDE SEQUENCE</scope>
</reference>
<proteinExistence type="predicted"/>
<evidence type="ECO:0000313" key="1">
    <source>
        <dbReference type="EMBL" id="JAH39648.1"/>
    </source>
</evidence>
<name>A0A0E9SGK6_ANGAN</name>
<dbReference type="AlphaFoldDB" id="A0A0E9SGK6"/>
<reference evidence="1" key="1">
    <citation type="submission" date="2014-11" db="EMBL/GenBank/DDBJ databases">
        <authorList>
            <person name="Amaro Gonzalez C."/>
        </authorList>
    </citation>
    <scope>NUCLEOTIDE SEQUENCE</scope>
</reference>
<dbReference type="EMBL" id="GBXM01068929">
    <property type="protein sequence ID" value="JAH39648.1"/>
    <property type="molecule type" value="Transcribed_RNA"/>
</dbReference>
<organism evidence="1">
    <name type="scientific">Anguilla anguilla</name>
    <name type="common">European freshwater eel</name>
    <name type="synonym">Muraena anguilla</name>
    <dbReference type="NCBI Taxonomy" id="7936"/>
    <lineage>
        <taxon>Eukaryota</taxon>
        <taxon>Metazoa</taxon>
        <taxon>Chordata</taxon>
        <taxon>Craniata</taxon>
        <taxon>Vertebrata</taxon>
        <taxon>Euteleostomi</taxon>
        <taxon>Actinopterygii</taxon>
        <taxon>Neopterygii</taxon>
        <taxon>Teleostei</taxon>
        <taxon>Anguilliformes</taxon>
        <taxon>Anguillidae</taxon>
        <taxon>Anguilla</taxon>
    </lineage>
</organism>
<accession>A0A0E9SGK6</accession>
<protein>
    <submittedName>
        <fullName evidence="1">Uncharacterized protein</fullName>
    </submittedName>
</protein>